<evidence type="ECO:0000313" key="2">
    <source>
        <dbReference type="Proteomes" id="UP001189429"/>
    </source>
</evidence>
<reference evidence="1" key="1">
    <citation type="submission" date="2023-10" db="EMBL/GenBank/DDBJ databases">
        <authorList>
            <person name="Chen Y."/>
            <person name="Shah S."/>
            <person name="Dougan E. K."/>
            <person name="Thang M."/>
            <person name="Chan C."/>
        </authorList>
    </citation>
    <scope>NUCLEOTIDE SEQUENCE [LARGE SCALE GENOMIC DNA]</scope>
</reference>
<dbReference type="EMBL" id="CAUYUJ010002567">
    <property type="protein sequence ID" value="CAK0801380.1"/>
    <property type="molecule type" value="Genomic_DNA"/>
</dbReference>
<protein>
    <submittedName>
        <fullName evidence="1">Uncharacterized protein</fullName>
    </submittedName>
</protein>
<accession>A0ABN9Q9N5</accession>
<comment type="caution">
    <text evidence="1">The sequence shown here is derived from an EMBL/GenBank/DDBJ whole genome shotgun (WGS) entry which is preliminary data.</text>
</comment>
<name>A0ABN9Q9N5_9DINO</name>
<organism evidence="1 2">
    <name type="scientific">Prorocentrum cordatum</name>
    <dbReference type="NCBI Taxonomy" id="2364126"/>
    <lineage>
        <taxon>Eukaryota</taxon>
        <taxon>Sar</taxon>
        <taxon>Alveolata</taxon>
        <taxon>Dinophyceae</taxon>
        <taxon>Prorocentrales</taxon>
        <taxon>Prorocentraceae</taxon>
        <taxon>Prorocentrum</taxon>
    </lineage>
</organism>
<proteinExistence type="predicted"/>
<keyword evidence="2" id="KW-1185">Reference proteome</keyword>
<dbReference type="Proteomes" id="UP001189429">
    <property type="component" value="Unassembled WGS sequence"/>
</dbReference>
<gene>
    <name evidence="1" type="ORF">PCOR1329_LOCUS9263</name>
</gene>
<evidence type="ECO:0000313" key="1">
    <source>
        <dbReference type="EMBL" id="CAK0801380.1"/>
    </source>
</evidence>
<sequence>MGGGRVGGLGSEVTLEADGLRITDYDALVARRGHARRAELVPLARAVGAHLSRIAELAAQLPPGRPASRGLAAAAAACWALRGCHGPVDAARGGGECEGVVDRL</sequence>